<sequence length="482" mass="54209">MTHAQELPPELRLSVFQNVDDFSTLRNLVRSSPVARTTFDDFPQGAIASVARRLPKELQQTIRAVGASLCHPDLDIPLVEGSILYNRETSYNTTTEVEDALPAISYDLPLPALTQLLELAHRIQLLTSLWLKTHIKRLNSLHPQHLSKSSFVFTSYPFRKYPDGKDYKFVKTGPASWVEEYRITRALWRYQLFCLLADSGTRLSARTDDVAPFIECAVPYRQEEFNRIMSVITKWEWDEMLCIQDYLDSSRISLRTPPSTHDDKFAPPSHNGVASHTFLAPAAMPTASPQKRPTPLKRASSGFQKCDDVIAVKRSSEAFNFFHRYGLRHPTSPLQRSQWENFRRLGFGIWDQERMCQMELFRLPPSVRDERGVKDLSIDDVGFTWRSIEAAGAEDVEFVIKAPPTPPHSIGIRSSRTGFGESQEELVREPSRDNGGSGGGHGRTGKIEGAARGLKGLMRRPTKTSAGSGTSGSSPRTSLENY</sequence>
<evidence type="ECO:0000313" key="2">
    <source>
        <dbReference type="EMBL" id="MDI1486090.1"/>
    </source>
</evidence>
<dbReference type="AlphaFoldDB" id="A0AA43TTD2"/>
<feature type="region of interest" description="Disordered" evidence="1">
    <location>
        <begin position="406"/>
        <end position="482"/>
    </location>
</feature>
<gene>
    <name evidence="2" type="ORF">OHK93_004280</name>
</gene>
<evidence type="ECO:0000256" key="1">
    <source>
        <dbReference type="SAM" id="MobiDB-lite"/>
    </source>
</evidence>
<evidence type="ECO:0000313" key="3">
    <source>
        <dbReference type="Proteomes" id="UP001161017"/>
    </source>
</evidence>
<comment type="caution">
    <text evidence="2">The sequence shown here is derived from an EMBL/GenBank/DDBJ whole genome shotgun (WGS) entry which is preliminary data.</text>
</comment>
<feature type="compositionally biased region" description="Low complexity" evidence="1">
    <location>
        <begin position="464"/>
        <end position="482"/>
    </location>
</feature>
<keyword evidence="3" id="KW-1185">Reference proteome</keyword>
<protein>
    <recommendedName>
        <fullName evidence="4">F-box domain-containing protein</fullName>
    </recommendedName>
</protein>
<dbReference type="EMBL" id="JAPUFD010000002">
    <property type="protein sequence ID" value="MDI1486090.1"/>
    <property type="molecule type" value="Genomic_DNA"/>
</dbReference>
<evidence type="ECO:0008006" key="4">
    <source>
        <dbReference type="Google" id="ProtNLM"/>
    </source>
</evidence>
<accession>A0AA43TTD2</accession>
<name>A0AA43TTD2_9LECA</name>
<organism evidence="2 3">
    <name type="scientific">Ramalina farinacea</name>
    <dbReference type="NCBI Taxonomy" id="258253"/>
    <lineage>
        <taxon>Eukaryota</taxon>
        <taxon>Fungi</taxon>
        <taxon>Dikarya</taxon>
        <taxon>Ascomycota</taxon>
        <taxon>Pezizomycotina</taxon>
        <taxon>Lecanoromycetes</taxon>
        <taxon>OSLEUM clade</taxon>
        <taxon>Lecanoromycetidae</taxon>
        <taxon>Lecanorales</taxon>
        <taxon>Lecanorineae</taxon>
        <taxon>Ramalinaceae</taxon>
        <taxon>Ramalina</taxon>
    </lineage>
</organism>
<dbReference type="Proteomes" id="UP001161017">
    <property type="component" value="Unassembled WGS sequence"/>
</dbReference>
<reference evidence="2" key="1">
    <citation type="journal article" date="2023" name="Genome Biol. Evol.">
        <title>First Whole Genome Sequence and Flow Cytometry Genome Size Data for the Lichen-Forming Fungus Ramalina farinacea (Ascomycota).</title>
        <authorList>
            <person name="Llewellyn T."/>
            <person name="Mian S."/>
            <person name="Hill R."/>
            <person name="Leitch I.J."/>
            <person name="Gaya E."/>
        </authorList>
    </citation>
    <scope>NUCLEOTIDE SEQUENCE</scope>
    <source>
        <strain evidence="2">LIQ254RAFAR</strain>
    </source>
</reference>
<proteinExistence type="predicted"/>